<reference evidence="3" key="1">
    <citation type="submission" date="2021-02" db="EMBL/GenBank/DDBJ databases">
        <title>First Annotated Genome of the Yellow-green Alga Tribonema minus.</title>
        <authorList>
            <person name="Mahan K.M."/>
        </authorList>
    </citation>
    <scope>NUCLEOTIDE SEQUENCE</scope>
    <source>
        <strain evidence="3">UTEX B ZZ1240</strain>
    </source>
</reference>
<name>A0A836CFC2_9STRA</name>
<keyword evidence="4" id="KW-1185">Reference proteome</keyword>
<dbReference type="AlphaFoldDB" id="A0A836CFC2"/>
<dbReference type="SMART" id="SM00320">
    <property type="entry name" value="WD40"/>
    <property type="match status" value="2"/>
</dbReference>
<dbReference type="InterPro" id="IPR011047">
    <property type="entry name" value="Quinoprotein_ADH-like_sf"/>
</dbReference>
<accession>A0A836CFC2</accession>
<dbReference type="PANTHER" id="PTHR19879">
    <property type="entry name" value="TRANSCRIPTION INITIATION FACTOR TFIID"/>
    <property type="match status" value="1"/>
</dbReference>
<dbReference type="EMBL" id="JAFCMP010000168">
    <property type="protein sequence ID" value="KAG5184405.1"/>
    <property type="molecule type" value="Genomic_DNA"/>
</dbReference>
<feature type="repeat" description="WD" evidence="1">
    <location>
        <begin position="209"/>
        <end position="240"/>
    </location>
</feature>
<dbReference type="OrthoDB" id="10265988at2759"/>
<dbReference type="InterPro" id="IPR015943">
    <property type="entry name" value="WD40/YVTN_repeat-like_dom_sf"/>
</dbReference>
<protein>
    <submittedName>
        <fullName evidence="3">Quinon protein alcohol dehydrogenase-like superfamily</fullName>
    </submittedName>
</protein>
<dbReference type="InterPro" id="IPR001680">
    <property type="entry name" value="WD40_rpt"/>
</dbReference>
<dbReference type="PANTHER" id="PTHR19879:SF9">
    <property type="entry name" value="TRANSCRIPTION INITIATION FACTOR TFIID SUBUNIT 5"/>
    <property type="match status" value="1"/>
</dbReference>
<dbReference type="Proteomes" id="UP000664859">
    <property type="component" value="Unassembled WGS sequence"/>
</dbReference>
<proteinExistence type="predicted"/>
<dbReference type="PROSITE" id="PS50294">
    <property type="entry name" value="WD_REPEATS_REGION"/>
    <property type="match status" value="1"/>
</dbReference>
<dbReference type="Gene3D" id="2.130.10.10">
    <property type="entry name" value="YVTN repeat-like/Quinoprotein amine dehydrogenase"/>
    <property type="match status" value="2"/>
</dbReference>
<dbReference type="Pfam" id="PF00400">
    <property type="entry name" value="WD40"/>
    <property type="match status" value="1"/>
</dbReference>
<dbReference type="PROSITE" id="PS50082">
    <property type="entry name" value="WD_REPEATS_2"/>
    <property type="match status" value="1"/>
</dbReference>
<evidence type="ECO:0000256" key="1">
    <source>
        <dbReference type="PROSITE-ProRule" id="PRU00221"/>
    </source>
</evidence>
<sequence>MAVGVADKSVYVYDVISGAQKLCMEGDNGVPHGGEAGFFRSEVLSGQPSAAGRVYISGTNNGVVKFTDLATGAVTQIRGHGYGVGVGLVALASGDDAIAATALYGRSPLKGTTVVVWNTRAPQSAASSFIVDRPLWCAALSPDGRYFYGGGEETALEVEAALEAETCARSRRRRRCRRPEGVIVVYATGKRRGGGGGGGGGGASVRAVLRGHGLCVKTLCVSDDGALLLSASWDGTARIWAAHHSGSSARAAGAAAAAAAAAATGGECLHRLCRSGGGGGGNSSSGGRRGSGGGGADGGRGICTAAFARGREWAVTGACDGAFHIWCARSGRCLASLDTPDFTRARAPVPLAVGGAARQLLALAIGNCAHVLDLGVLYEEARARGVGDTGLGEYLRCSLRYLLKARSAAAEAVPGGRGAAAKAPS</sequence>
<keyword evidence="1" id="KW-0853">WD repeat</keyword>
<evidence type="ECO:0000256" key="2">
    <source>
        <dbReference type="SAM" id="MobiDB-lite"/>
    </source>
</evidence>
<feature type="region of interest" description="Disordered" evidence="2">
    <location>
        <begin position="278"/>
        <end position="297"/>
    </location>
</feature>
<organism evidence="3 4">
    <name type="scientific">Tribonema minus</name>
    <dbReference type="NCBI Taxonomy" id="303371"/>
    <lineage>
        <taxon>Eukaryota</taxon>
        <taxon>Sar</taxon>
        <taxon>Stramenopiles</taxon>
        <taxon>Ochrophyta</taxon>
        <taxon>PX clade</taxon>
        <taxon>Xanthophyceae</taxon>
        <taxon>Tribonematales</taxon>
        <taxon>Tribonemataceae</taxon>
        <taxon>Tribonema</taxon>
    </lineage>
</organism>
<evidence type="ECO:0000313" key="4">
    <source>
        <dbReference type="Proteomes" id="UP000664859"/>
    </source>
</evidence>
<comment type="caution">
    <text evidence="3">The sequence shown here is derived from an EMBL/GenBank/DDBJ whole genome shotgun (WGS) entry which is preliminary data.</text>
</comment>
<gene>
    <name evidence="3" type="ORF">JKP88DRAFT_315104</name>
</gene>
<dbReference type="SUPFAM" id="SSF50998">
    <property type="entry name" value="Quinoprotein alcohol dehydrogenase-like"/>
    <property type="match status" value="1"/>
</dbReference>
<evidence type="ECO:0000313" key="3">
    <source>
        <dbReference type="EMBL" id="KAG5184405.1"/>
    </source>
</evidence>